<name>A0A1V1VA18_PHODP</name>
<evidence type="ECO:0000256" key="8">
    <source>
        <dbReference type="ARBA" id="ARBA00030117"/>
    </source>
</evidence>
<evidence type="ECO:0000256" key="2">
    <source>
        <dbReference type="ARBA" id="ARBA00017823"/>
    </source>
</evidence>
<evidence type="ECO:0000256" key="6">
    <source>
        <dbReference type="ARBA" id="ARBA00023163"/>
    </source>
</evidence>
<evidence type="ECO:0000313" key="11">
    <source>
        <dbReference type="EMBL" id="BAX52251.1"/>
    </source>
</evidence>
<keyword evidence="5" id="KW-0805">Transcription regulation</keyword>
<evidence type="ECO:0000259" key="10">
    <source>
        <dbReference type="Pfam" id="PF04316"/>
    </source>
</evidence>
<evidence type="ECO:0000256" key="3">
    <source>
        <dbReference type="ARBA" id="ARBA00022491"/>
    </source>
</evidence>
<dbReference type="SUPFAM" id="SSF101498">
    <property type="entry name" value="Anti-sigma factor FlgM"/>
    <property type="match status" value="1"/>
</dbReference>
<dbReference type="EMBL" id="AP018045">
    <property type="protein sequence ID" value="BAX52251.1"/>
    <property type="molecule type" value="Genomic_DNA"/>
</dbReference>
<proteinExistence type="inferred from homology"/>
<keyword evidence="12" id="KW-0969">Cilium</keyword>
<reference evidence="11" key="1">
    <citation type="journal article" date="2017" name="Genome Announc.">
        <title>Whole-Genome Sequence of Photobacterium damselae subsp. piscicida Strain 91-197, Isolated from Hybrid Striped Bass (Morone sp.) in the United States.</title>
        <authorList>
            <person name="Teru Y."/>
            <person name="Hikima J."/>
            <person name="Kono T."/>
            <person name="Sakai M."/>
            <person name="Takano T."/>
            <person name="Hawke J.P."/>
            <person name="Takeyama H."/>
            <person name="Aoki T."/>
        </authorList>
    </citation>
    <scope>NUCLEOTIDE SEQUENCE</scope>
    <source>
        <strain evidence="11">91-197</strain>
    </source>
</reference>
<evidence type="ECO:0000313" key="14">
    <source>
        <dbReference type="Proteomes" id="UP000516656"/>
    </source>
</evidence>
<evidence type="ECO:0000256" key="9">
    <source>
        <dbReference type="SAM" id="MobiDB-lite"/>
    </source>
</evidence>
<protein>
    <recommendedName>
        <fullName evidence="2">Negative regulator of flagellin synthesis</fullName>
    </recommendedName>
    <alternativeName>
        <fullName evidence="8">Anti-sigma-28 factor</fullName>
    </alternativeName>
</protein>
<dbReference type="InterPro" id="IPR035890">
    <property type="entry name" value="Anti-sigma-28_factor_FlgM_sf"/>
</dbReference>
<feature type="region of interest" description="Disordered" evidence="9">
    <location>
        <begin position="1"/>
        <end position="58"/>
    </location>
</feature>
<keyword evidence="3" id="KW-0678">Repressor</keyword>
<gene>
    <name evidence="12" type="primary">flgM</name>
    <name evidence="12" type="ORF">IC627_11340</name>
    <name evidence="11" type="ORF">PDPUS_1_00877</name>
</gene>
<keyword evidence="12" id="KW-0282">Flagellum</keyword>
<evidence type="ECO:0000313" key="13">
    <source>
        <dbReference type="Proteomes" id="UP000218676"/>
    </source>
</evidence>
<dbReference type="GO" id="GO:0044781">
    <property type="term" value="P:bacterial-type flagellum organization"/>
    <property type="evidence" value="ECO:0007669"/>
    <property type="project" value="UniProtKB-KW"/>
</dbReference>
<keyword evidence="12" id="KW-0966">Cell projection</keyword>
<dbReference type="GO" id="GO:0045892">
    <property type="term" value="P:negative regulation of DNA-templated transcription"/>
    <property type="evidence" value="ECO:0007669"/>
    <property type="project" value="InterPro"/>
</dbReference>
<dbReference type="InterPro" id="IPR031316">
    <property type="entry name" value="FlgM_C"/>
</dbReference>
<dbReference type="NCBIfam" id="TIGR03824">
    <property type="entry name" value="FlgM_jcvi"/>
    <property type="match status" value="1"/>
</dbReference>
<organism evidence="11 13">
    <name type="scientific">Photobacterium damsela subsp. piscicida</name>
    <name type="common">Pasteurella piscicida</name>
    <dbReference type="NCBI Taxonomy" id="38294"/>
    <lineage>
        <taxon>Bacteria</taxon>
        <taxon>Pseudomonadati</taxon>
        <taxon>Pseudomonadota</taxon>
        <taxon>Gammaproteobacteria</taxon>
        <taxon>Vibrionales</taxon>
        <taxon>Vibrionaceae</taxon>
        <taxon>Photobacterium</taxon>
    </lineage>
</organism>
<evidence type="ECO:0000256" key="4">
    <source>
        <dbReference type="ARBA" id="ARBA00022795"/>
    </source>
</evidence>
<evidence type="ECO:0000256" key="7">
    <source>
        <dbReference type="ARBA" id="ARBA00024739"/>
    </source>
</evidence>
<reference evidence="13" key="2">
    <citation type="submission" date="2017-05" db="EMBL/GenBank/DDBJ databases">
        <title>Whole genome sequence of fish pathogenic bacteria, Photobacterium damselae subsp. piscicida, strain 91-197, isolated from hybrid striped bass (Morone sp.) in USA.</title>
        <authorList>
            <person name="Teru Y."/>
            <person name="Hikima J."/>
            <person name="Kono T."/>
            <person name="Sakai M."/>
            <person name="Takano T."/>
            <person name="Hawke J.P."/>
            <person name="Takeyama H."/>
            <person name="Aoki T."/>
        </authorList>
    </citation>
    <scope>NUCLEOTIDE SEQUENCE [LARGE SCALE GENOMIC DNA]</scope>
    <source>
        <strain evidence="13">91-197</strain>
    </source>
</reference>
<dbReference type="Pfam" id="PF04316">
    <property type="entry name" value="FlgM"/>
    <property type="match status" value="1"/>
</dbReference>
<dbReference type="InterPro" id="IPR007412">
    <property type="entry name" value="FlgM"/>
</dbReference>
<evidence type="ECO:0000256" key="5">
    <source>
        <dbReference type="ARBA" id="ARBA00023015"/>
    </source>
</evidence>
<dbReference type="RefSeq" id="WP_086957683.1">
    <property type="nucleotide sequence ID" value="NZ_AP018045.1"/>
</dbReference>
<accession>A0A1V1VA18</accession>
<evidence type="ECO:0000313" key="12">
    <source>
        <dbReference type="EMBL" id="QOD55873.1"/>
    </source>
</evidence>
<sequence>MAGIDQLRQNSQAMTTMRSQQQKVNDNASSTNNTTASTTPTQHDEISLSAQGKAVGQIHQQLATKPSFDADKVAKIKEAISNGSYKVDPDKLASNIMKFESELKNI</sequence>
<dbReference type="Proteomes" id="UP000218676">
    <property type="component" value="Chromosome 1"/>
</dbReference>
<feature type="compositionally biased region" description="Polar residues" evidence="9">
    <location>
        <begin position="7"/>
        <end position="26"/>
    </location>
</feature>
<keyword evidence="6" id="KW-0804">Transcription</keyword>
<evidence type="ECO:0000256" key="1">
    <source>
        <dbReference type="ARBA" id="ARBA00005322"/>
    </source>
</evidence>
<dbReference type="EMBL" id="CP061854">
    <property type="protein sequence ID" value="QOD55873.1"/>
    <property type="molecule type" value="Genomic_DNA"/>
</dbReference>
<comment type="similarity">
    <text evidence="1">Belongs to the FlgM family.</text>
</comment>
<feature type="compositionally biased region" description="Low complexity" evidence="9">
    <location>
        <begin position="27"/>
        <end position="39"/>
    </location>
</feature>
<keyword evidence="4" id="KW-1005">Bacterial flagellum biogenesis</keyword>
<feature type="domain" description="Anti-sigma-28 factor FlgM C-terminal" evidence="10">
    <location>
        <begin position="44"/>
        <end position="97"/>
    </location>
</feature>
<dbReference type="AlphaFoldDB" id="A0A1V1VA18"/>
<dbReference type="Proteomes" id="UP000516656">
    <property type="component" value="Chromosome 1"/>
</dbReference>
<comment type="function">
    <text evidence="7">Responsible for the coupling of flagellin expression to flagellar assembly by preventing expression of the flagellin genes when a component of the middle class of proteins is defective. It negatively regulates flagellar genes by inhibiting the activity of FliA by directly binding to FliA.</text>
</comment>
<reference evidence="12 14" key="3">
    <citation type="submission" date="2020-09" db="EMBL/GenBank/DDBJ databases">
        <title>Complete, closed and curated genome sequences of Photobacterium damselae subsp. piscicida isolates from Australia indicate localised evolution and additional plasmid-borne pathogenicity mechanisms.</title>
        <authorList>
            <person name="Baseggio L."/>
            <person name="Silayeva O."/>
            <person name="Buller N."/>
            <person name="Landos M."/>
            <person name="Engelstaedter J."/>
            <person name="Barnes A.C."/>
        </authorList>
    </citation>
    <scope>NUCLEOTIDE SEQUENCE [LARGE SCALE GENOMIC DNA]</scope>
    <source>
        <strain evidence="12 14">AS-16-0540-1</strain>
    </source>
</reference>